<evidence type="ECO:0000256" key="1">
    <source>
        <dbReference type="ARBA" id="ARBA00022737"/>
    </source>
</evidence>
<sequence length="387" mass="43182">MSELEATIKQAKEALAENNAKKALKILKPFKSSLKKENANNVILNEVFAEAYLDNGQVEKAYPILARACELDSEGQVGGPNKFFTMGQIIGGQDGVSIITRGIVSIFSIAGDKLTNDQVEKIVGGLLSMIEIWMTDLCMEQNAEEQCEELIQRAMELTDGKSPETWSTLGSIRISQQKFGEAYEAFSQAWKFFDLRKQEIGDGINENNSVAQTIGLQSEFIDLLQPFLSLAKMCLEVGAYEVALKVITAVRDIDEDNIEGYYLEGFTYYLMSKLEIFKLKNPEVNLNPENIYEFNQVIQEVPLDLSNELITQFVYDSRLALSFALQMGINADSKDEVVQELLGGANALLQEIGGPVDSKELSRVKKGETINENEDFQELDLVEDFSD</sequence>
<keyword evidence="1" id="KW-0677">Repeat</keyword>
<proteinExistence type="predicted"/>
<dbReference type="GO" id="GO:0045039">
    <property type="term" value="P:protein insertion into mitochondrial inner membrane"/>
    <property type="evidence" value="ECO:0007669"/>
    <property type="project" value="TreeGrafter"/>
</dbReference>
<evidence type="ECO:0000313" key="4">
    <source>
        <dbReference type="Proteomes" id="UP000501346"/>
    </source>
</evidence>
<evidence type="ECO:0000313" key="3">
    <source>
        <dbReference type="EMBL" id="QID83495.1"/>
    </source>
</evidence>
<protein>
    <submittedName>
        <fullName evidence="3">Chaperone for rRNA and ribosome biosynthesis</fullName>
    </submittedName>
</protein>
<dbReference type="Proteomes" id="UP000501346">
    <property type="component" value="Chromosome SeII-SeIV"/>
</dbReference>
<dbReference type="Gene3D" id="1.25.40.10">
    <property type="entry name" value="Tetratricopeptide repeat domain"/>
    <property type="match status" value="2"/>
</dbReference>
<dbReference type="PANTHER" id="PTHR46208">
    <property type="entry name" value="MITOCHONDRIAL IMPORT RECEPTOR SUBUNIT TOM70"/>
    <property type="match status" value="1"/>
</dbReference>
<gene>
    <name evidence="3" type="primary">ACL4_2</name>
    <name evidence="3" type="ORF">GRS66_005960</name>
</gene>
<dbReference type="AlphaFoldDB" id="A0A6C1E2X9"/>
<organism evidence="3 4">
    <name type="scientific">Saccharomyces pastorianus</name>
    <name type="common">Lager yeast</name>
    <name type="synonym">Saccharomyces cerevisiae x Saccharomyces eubayanus</name>
    <dbReference type="NCBI Taxonomy" id="27292"/>
    <lineage>
        <taxon>Eukaryota</taxon>
        <taxon>Fungi</taxon>
        <taxon>Dikarya</taxon>
        <taxon>Ascomycota</taxon>
        <taxon>Saccharomycotina</taxon>
        <taxon>Saccharomycetes</taxon>
        <taxon>Saccharomycetales</taxon>
        <taxon>Saccharomycetaceae</taxon>
        <taxon>Saccharomyces</taxon>
    </lineage>
</organism>
<name>A0A6C1E2X9_SACPS</name>
<dbReference type="GO" id="GO:0005741">
    <property type="term" value="C:mitochondrial outer membrane"/>
    <property type="evidence" value="ECO:0007669"/>
    <property type="project" value="TreeGrafter"/>
</dbReference>
<evidence type="ECO:0000256" key="2">
    <source>
        <dbReference type="ARBA" id="ARBA00022803"/>
    </source>
</evidence>
<dbReference type="OrthoDB" id="1914839at2759"/>
<dbReference type="GO" id="GO:0030150">
    <property type="term" value="P:protein import into mitochondrial matrix"/>
    <property type="evidence" value="ECO:0007669"/>
    <property type="project" value="TreeGrafter"/>
</dbReference>
<dbReference type="InterPro" id="IPR011990">
    <property type="entry name" value="TPR-like_helical_dom_sf"/>
</dbReference>
<dbReference type="SUPFAM" id="SSF48452">
    <property type="entry name" value="TPR-like"/>
    <property type="match status" value="1"/>
</dbReference>
<accession>A0A6C1E2X9</accession>
<keyword evidence="4" id="KW-1185">Reference proteome</keyword>
<dbReference type="PANTHER" id="PTHR46208:SF2">
    <property type="entry name" value="ASSEMBLY CHAPERONE OF RPL4"/>
    <property type="match status" value="1"/>
</dbReference>
<dbReference type="CDD" id="cd24142">
    <property type="entry name" value="ACL4-like"/>
    <property type="match status" value="1"/>
</dbReference>
<dbReference type="GO" id="GO:0030943">
    <property type="term" value="F:mitochondrion targeting sequence binding"/>
    <property type="evidence" value="ECO:0007669"/>
    <property type="project" value="TreeGrafter"/>
</dbReference>
<reference evidence="3 4" key="1">
    <citation type="journal article" date="2019" name="BMC Genomics">
        <title>Chromosome level assembly and comparative genome analysis confirm lager-brewing yeasts originated from a single hybridization.</title>
        <authorList>
            <person name="Salazar A.N."/>
            <person name="Gorter de Vries A.R."/>
            <person name="van den Broek M."/>
            <person name="Brouwers N."/>
            <person name="de la Torre Cortes P."/>
            <person name="Kuijpers N.G.A."/>
            <person name="Daran J.G."/>
            <person name="Abeel T."/>
        </authorList>
    </citation>
    <scope>NUCLEOTIDE SEQUENCE [LARGE SCALE GENOMIC DNA]</scope>
    <source>
        <strain evidence="3 4">CBS 1483</strain>
    </source>
</reference>
<dbReference type="GO" id="GO:0008320">
    <property type="term" value="F:protein transmembrane transporter activity"/>
    <property type="evidence" value="ECO:0007669"/>
    <property type="project" value="TreeGrafter"/>
</dbReference>
<keyword evidence="2" id="KW-0802">TPR repeat</keyword>
<dbReference type="EMBL" id="CP048999">
    <property type="protein sequence ID" value="QID83495.1"/>
    <property type="molecule type" value="Genomic_DNA"/>
</dbReference>